<feature type="compositionally biased region" description="Basic and acidic residues" evidence="1">
    <location>
        <begin position="226"/>
        <end position="235"/>
    </location>
</feature>
<feature type="region of interest" description="Disordered" evidence="1">
    <location>
        <begin position="1"/>
        <end position="26"/>
    </location>
</feature>
<feature type="compositionally biased region" description="Basic and acidic residues" evidence="1">
    <location>
        <begin position="14"/>
        <end position="26"/>
    </location>
</feature>
<accession>A0ABS3WCS4</accession>
<proteinExistence type="predicted"/>
<comment type="caution">
    <text evidence="3">The sequence shown here is derived from an EMBL/GenBank/DDBJ whole genome shotgun (WGS) entry which is preliminary data.</text>
</comment>
<reference evidence="3 4" key="1">
    <citation type="submission" date="2021-03" db="EMBL/GenBank/DDBJ databases">
        <title>Paenibacillus artemisicola MWE-103 whole genome sequence.</title>
        <authorList>
            <person name="Ham Y.J."/>
        </authorList>
    </citation>
    <scope>NUCLEOTIDE SEQUENCE [LARGE SCALE GENOMIC DNA]</scope>
    <source>
        <strain evidence="3 4">MWE-103</strain>
    </source>
</reference>
<sequence length="366" mass="40681">MTEAMNAEAQEPAVGERRDENRESPRLRRVDLGCGAAKHRDCVGLDASAAAQPDLVHDFDDPLPFEDDSVTFLLACRSLEYAKDLRGLMKEIYRVCRHKAIVCIVAPHAQAAVHIANPGVRSPFNEYTPYYLTPKEHHRDMIAAAQFSPEFIPAESVEVDFRLLRMEFFYFPLYLSPLYEPAERIGLMEVQLNMVDEILYHFVVAKAPIGKEELARLAGNPLEEPARITERRRQDGLLARSGTGNVIEPSENAGPEGKTGRPKDKAVAPGRNGRPEARAGEKAKPEGKARADGKAKPDEQGRAGEKTKPDGKGRSDGKGRPESKAKPKAARSGAGRASKRQIQIKMVEPERELVRRPSKVMFERKE</sequence>
<feature type="compositionally biased region" description="Basic and acidic residues" evidence="1">
    <location>
        <begin position="273"/>
        <end position="325"/>
    </location>
</feature>
<protein>
    <submittedName>
        <fullName evidence="3">Methyltransferase domain-containing protein</fullName>
    </submittedName>
</protein>
<keyword evidence="3" id="KW-0808">Transferase</keyword>
<evidence type="ECO:0000313" key="3">
    <source>
        <dbReference type="EMBL" id="MBO7746106.1"/>
    </source>
</evidence>
<dbReference type="EMBL" id="JAGGDJ010000015">
    <property type="protein sequence ID" value="MBO7746106.1"/>
    <property type="molecule type" value="Genomic_DNA"/>
</dbReference>
<evidence type="ECO:0000313" key="4">
    <source>
        <dbReference type="Proteomes" id="UP000670947"/>
    </source>
</evidence>
<dbReference type="Gene3D" id="3.40.50.150">
    <property type="entry name" value="Vaccinia Virus protein VP39"/>
    <property type="match status" value="1"/>
</dbReference>
<dbReference type="InterPro" id="IPR029063">
    <property type="entry name" value="SAM-dependent_MTases_sf"/>
</dbReference>
<dbReference type="Proteomes" id="UP000670947">
    <property type="component" value="Unassembled WGS sequence"/>
</dbReference>
<evidence type="ECO:0000259" key="2">
    <source>
        <dbReference type="Pfam" id="PF08241"/>
    </source>
</evidence>
<dbReference type="GO" id="GO:0008168">
    <property type="term" value="F:methyltransferase activity"/>
    <property type="evidence" value="ECO:0007669"/>
    <property type="project" value="UniProtKB-KW"/>
</dbReference>
<dbReference type="Pfam" id="PF08241">
    <property type="entry name" value="Methyltransf_11"/>
    <property type="match status" value="1"/>
</dbReference>
<keyword evidence="3" id="KW-0489">Methyltransferase</keyword>
<name>A0ABS3WCS4_9BACL</name>
<dbReference type="GO" id="GO:0032259">
    <property type="term" value="P:methylation"/>
    <property type="evidence" value="ECO:0007669"/>
    <property type="project" value="UniProtKB-KW"/>
</dbReference>
<organism evidence="3 4">
    <name type="scientific">Paenibacillus artemisiicola</name>
    <dbReference type="NCBI Taxonomy" id="1172618"/>
    <lineage>
        <taxon>Bacteria</taxon>
        <taxon>Bacillati</taxon>
        <taxon>Bacillota</taxon>
        <taxon>Bacilli</taxon>
        <taxon>Bacillales</taxon>
        <taxon>Paenibacillaceae</taxon>
        <taxon>Paenibacillus</taxon>
    </lineage>
</organism>
<feature type="domain" description="Methyltransferase type 11" evidence="2">
    <location>
        <begin position="55"/>
        <end position="103"/>
    </location>
</feature>
<dbReference type="RefSeq" id="WP_208848903.1">
    <property type="nucleotide sequence ID" value="NZ_JAGGDJ010000015.1"/>
</dbReference>
<gene>
    <name evidence="3" type="ORF">I8J29_18000</name>
</gene>
<feature type="compositionally biased region" description="Basic and acidic residues" evidence="1">
    <location>
        <begin position="347"/>
        <end position="366"/>
    </location>
</feature>
<keyword evidence="4" id="KW-1185">Reference proteome</keyword>
<dbReference type="InterPro" id="IPR013216">
    <property type="entry name" value="Methyltransf_11"/>
</dbReference>
<evidence type="ECO:0000256" key="1">
    <source>
        <dbReference type="SAM" id="MobiDB-lite"/>
    </source>
</evidence>
<feature type="region of interest" description="Disordered" evidence="1">
    <location>
        <begin position="226"/>
        <end position="366"/>
    </location>
</feature>
<dbReference type="SUPFAM" id="SSF53335">
    <property type="entry name" value="S-adenosyl-L-methionine-dependent methyltransferases"/>
    <property type="match status" value="1"/>
</dbReference>